<dbReference type="PANTHER" id="PTHR30055">
    <property type="entry name" value="HTH-TYPE TRANSCRIPTIONAL REGULATOR RUTR"/>
    <property type="match status" value="1"/>
</dbReference>
<evidence type="ECO:0000256" key="1">
    <source>
        <dbReference type="ARBA" id="ARBA00023125"/>
    </source>
</evidence>
<dbReference type="Proteomes" id="UP001351900">
    <property type="component" value="Unassembled WGS sequence"/>
</dbReference>
<accession>A0ABU7V417</accession>
<dbReference type="Pfam" id="PF00440">
    <property type="entry name" value="TetR_N"/>
    <property type="match status" value="1"/>
</dbReference>
<organism evidence="4 5">
    <name type="scientific">Microbacterium schleiferi</name>
    <dbReference type="NCBI Taxonomy" id="69362"/>
    <lineage>
        <taxon>Bacteria</taxon>
        <taxon>Bacillati</taxon>
        <taxon>Actinomycetota</taxon>
        <taxon>Actinomycetes</taxon>
        <taxon>Micrococcales</taxon>
        <taxon>Microbacteriaceae</taxon>
        <taxon>Microbacterium</taxon>
    </lineage>
</organism>
<dbReference type="SUPFAM" id="SSF46689">
    <property type="entry name" value="Homeodomain-like"/>
    <property type="match status" value="1"/>
</dbReference>
<keyword evidence="1 2" id="KW-0238">DNA-binding</keyword>
<dbReference type="RefSeq" id="WP_331790975.1">
    <property type="nucleotide sequence ID" value="NZ_BAAAUO010000005.1"/>
</dbReference>
<dbReference type="InterPro" id="IPR009057">
    <property type="entry name" value="Homeodomain-like_sf"/>
</dbReference>
<evidence type="ECO:0000313" key="5">
    <source>
        <dbReference type="Proteomes" id="UP001351900"/>
    </source>
</evidence>
<feature type="domain" description="HTH tetR-type" evidence="3">
    <location>
        <begin position="14"/>
        <end position="72"/>
    </location>
</feature>
<name>A0ABU7V417_9MICO</name>
<dbReference type="EMBL" id="JAZHOV010000002">
    <property type="protein sequence ID" value="MEF2254422.1"/>
    <property type="molecule type" value="Genomic_DNA"/>
</dbReference>
<comment type="caution">
    <text evidence="4">The sequence shown here is derived from an EMBL/GenBank/DDBJ whole genome shotgun (WGS) entry which is preliminary data.</text>
</comment>
<dbReference type="InterPro" id="IPR001647">
    <property type="entry name" value="HTH_TetR"/>
</dbReference>
<evidence type="ECO:0000259" key="3">
    <source>
        <dbReference type="PROSITE" id="PS50977"/>
    </source>
</evidence>
<dbReference type="PROSITE" id="PS50977">
    <property type="entry name" value="HTH_TETR_2"/>
    <property type="match status" value="1"/>
</dbReference>
<protein>
    <submittedName>
        <fullName evidence="4">TetR family transcriptional regulator</fullName>
    </submittedName>
</protein>
<proteinExistence type="predicted"/>
<dbReference type="Gene3D" id="1.10.357.10">
    <property type="entry name" value="Tetracycline Repressor, domain 2"/>
    <property type="match status" value="1"/>
</dbReference>
<dbReference type="InterPro" id="IPR050109">
    <property type="entry name" value="HTH-type_TetR-like_transc_reg"/>
</dbReference>
<keyword evidence="5" id="KW-1185">Reference proteome</keyword>
<sequence length="215" mass="23324">MAHTAAHALRRDAVRNRDELLACAQREIARDPRVSLATIAQAAGLTRRALYGHFADRDALVRAVIERGADRFNAIANGVAEAEPLEELIELTTRLWHEASLVHASAAIALEERYLALTAASLAPLRARLAAIVEDGQRTAQIRRDISAAMLTRLIEETARTLIVRWDQRDAEVTAQLAVRAVLSIAGLSWQDVEARLSSTSTSTSTSTKGASGAR</sequence>
<dbReference type="PANTHER" id="PTHR30055:SF209">
    <property type="entry name" value="POSSIBLE TRANSCRIPTIONAL REGULATORY PROTEIN (PROBABLY TETR-FAMILY)"/>
    <property type="match status" value="1"/>
</dbReference>
<gene>
    <name evidence="4" type="ORF">V2V91_04620</name>
</gene>
<evidence type="ECO:0000256" key="2">
    <source>
        <dbReference type="PROSITE-ProRule" id="PRU00335"/>
    </source>
</evidence>
<reference evidence="4 5" key="1">
    <citation type="submission" date="2024-01" db="EMBL/GenBank/DDBJ databases">
        <title>the genome sequence of strain Microbacterium schleiferi NBRC 15075.</title>
        <authorList>
            <person name="Ding Y."/>
            <person name="Zhang G."/>
        </authorList>
    </citation>
    <scope>NUCLEOTIDE SEQUENCE [LARGE SCALE GENOMIC DNA]</scope>
    <source>
        <strain evidence="4 5">NBRC 15075</strain>
    </source>
</reference>
<evidence type="ECO:0000313" key="4">
    <source>
        <dbReference type="EMBL" id="MEF2254422.1"/>
    </source>
</evidence>
<feature type="DNA-binding region" description="H-T-H motif" evidence="2">
    <location>
        <begin position="35"/>
        <end position="54"/>
    </location>
</feature>